<dbReference type="Proteomes" id="UP000178744">
    <property type="component" value="Unassembled WGS sequence"/>
</dbReference>
<gene>
    <name evidence="2" type="ORF">A3B23_04070</name>
</gene>
<sequence>MTTAILAALMALMMAPSAVASCHRSGPGCYFTPGYFPCPAGHADEIGVAAHDDGLIEDTAWTGQVCEVTSSGEMFHLHHDTDGNHVNHLFTATV</sequence>
<dbReference type="EMBL" id="MHIY01000026">
    <property type="protein sequence ID" value="OGY59339.1"/>
    <property type="molecule type" value="Genomic_DNA"/>
</dbReference>
<name>A0A1G1Z4J7_9BACT</name>
<organism evidence="2 3">
    <name type="scientific">Candidatus Colwellbacteria bacterium RIFCSPLOWO2_01_FULL_48_10</name>
    <dbReference type="NCBI Taxonomy" id="1797690"/>
    <lineage>
        <taxon>Bacteria</taxon>
        <taxon>Candidatus Colwelliibacteriota</taxon>
    </lineage>
</organism>
<keyword evidence="1" id="KW-0732">Signal</keyword>
<protein>
    <submittedName>
        <fullName evidence="2">Uncharacterized protein</fullName>
    </submittedName>
</protein>
<comment type="caution">
    <text evidence="2">The sequence shown here is derived from an EMBL/GenBank/DDBJ whole genome shotgun (WGS) entry which is preliminary data.</text>
</comment>
<accession>A0A1G1Z4J7</accession>
<evidence type="ECO:0000256" key="1">
    <source>
        <dbReference type="SAM" id="SignalP"/>
    </source>
</evidence>
<evidence type="ECO:0000313" key="3">
    <source>
        <dbReference type="Proteomes" id="UP000178744"/>
    </source>
</evidence>
<feature type="signal peptide" evidence="1">
    <location>
        <begin position="1"/>
        <end position="20"/>
    </location>
</feature>
<reference evidence="2 3" key="1">
    <citation type="journal article" date="2016" name="Nat. Commun.">
        <title>Thousands of microbial genomes shed light on interconnected biogeochemical processes in an aquifer system.</title>
        <authorList>
            <person name="Anantharaman K."/>
            <person name="Brown C.T."/>
            <person name="Hug L.A."/>
            <person name="Sharon I."/>
            <person name="Castelle C.J."/>
            <person name="Probst A.J."/>
            <person name="Thomas B.C."/>
            <person name="Singh A."/>
            <person name="Wilkins M.J."/>
            <person name="Karaoz U."/>
            <person name="Brodie E.L."/>
            <person name="Williams K.H."/>
            <person name="Hubbard S.S."/>
            <person name="Banfield J.F."/>
        </authorList>
    </citation>
    <scope>NUCLEOTIDE SEQUENCE [LARGE SCALE GENOMIC DNA]</scope>
</reference>
<proteinExistence type="predicted"/>
<dbReference type="AlphaFoldDB" id="A0A1G1Z4J7"/>
<feature type="chain" id="PRO_5009581715" evidence="1">
    <location>
        <begin position="21"/>
        <end position="94"/>
    </location>
</feature>
<evidence type="ECO:0000313" key="2">
    <source>
        <dbReference type="EMBL" id="OGY59339.1"/>
    </source>
</evidence>